<dbReference type="OMA" id="GWAIARF"/>
<protein>
    <recommendedName>
        <fullName evidence="9">Ammonium transporter AmtB-like domain-containing protein</fullName>
    </recommendedName>
</protein>
<proteinExistence type="inferred from homology"/>
<keyword evidence="4 6" id="KW-1133">Transmembrane helix</keyword>
<keyword evidence="5 6" id="KW-0472">Membrane</keyword>
<dbReference type="Proteomes" id="UP000053676">
    <property type="component" value="Unassembled WGS sequence"/>
</dbReference>
<dbReference type="InterPro" id="IPR010651">
    <property type="entry name" value="Sugar_transport"/>
</dbReference>
<keyword evidence="8" id="KW-1185">Reference proteome</keyword>
<dbReference type="PANTHER" id="PTHR16119">
    <property type="entry name" value="TRANSMEMBRANE PROTEIN 144"/>
    <property type="match status" value="1"/>
</dbReference>
<feature type="transmembrane region" description="Helical" evidence="6">
    <location>
        <begin position="5"/>
        <end position="24"/>
    </location>
</feature>
<dbReference type="Pfam" id="PF07857">
    <property type="entry name" value="TMEM144"/>
    <property type="match status" value="1"/>
</dbReference>
<name>W2SSR1_NECAM</name>
<evidence type="ECO:0000256" key="5">
    <source>
        <dbReference type="ARBA" id="ARBA00023136"/>
    </source>
</evidence>
<evidence type="ECO:0000256" key="4">
    <source>
        <dbReference type="ARBA" id="ARBA00022989"/>
    </source>
</evidence>
<evidence type="ECO:0000313" key="7">
    <source>
        <dbReference type="EMBL" id="ETN71876.1"/>
    </source>
</evidence>
<evidence type="ECO:0008006" key="9">
    <source>
        <dbReference type="Google" id="ProtNLM"/>
    </source>
</evidence>
<dbReference type="EMBL" id="KI666602">
    <property type="protein sequence ID" value="ETN71876.1"/>
    <property type="molecule type" value="Genomic_DNA"/>
</dbReference>
<dbReference type="KEGG" id="nai:NECAME_19142"/>
<accession>W2SSR1</accession>
<dbReference type="AlphaFoldDB" id="W2SSR1"/>
<comment type="similarity">
    <text evidence="2">Belongs to the TMEM144 family.</text>
</comment>
<keyword evidence="3 6" id="KW-0812">Transmembrane</keyword>
<feature type="transmembrane region" description="Helical" evidence="6">
    <location>
        <begin position="44"/>
        <end position="65"/>
    </location>
</feature>
<evidence type="ECO:0000256" key="6">
    <source>
        <dbReference type="SAM" id="Phobius"/>
    </source>
</evidence>
<dbReference type="GO" id="GO:0015144">
    <property type="term" value="F:carbohydrate transmembrane transporter activity"/>
    <property type="evidence" value="ECO:0007669"/>
    <property type="project" value="InterPro"/>
</dbReference>
<evidence type="ECO:0000256" key="2">
    <source>
        <dbReference type="ARBA" id="ARBA00005731"/>
    </source>
</evidence>
<reference evidence="8" key="1">
    <citation type="journal article" date="2014" name="Nat. Genet.">
        <title>Genome of the human hookworm Necator americanus.</title>
        <authorList>
            <person name="Tang Y.T."/>
            <person name="Gao X."/>
            <person name="Rosa B.A."/>
            <person name="Abubucker S."/>
            <person name="Hallsworth-Pepin K."/>
            <person name="Martin J."/>
            <person name="Tyagi R."/>
            <person name="Heizer E."/>
            <person name="Zhang X."/>
            <person name="Bhonagiri-Palsikar V."/>
            <person name="Minx P."/>
            <person name="Warren W.C."/>
            <person name="Wang Q."/>
            <person name="Zhan B."/>
            <person name="Hotez P.J."/>
            <person name="Sternberg P.W."/>
            <person name="Dougall A."/>
            <person name="Gaze S.T."/>
            <person name="Mulvenna J."/>
            <person name="Sotillo J."/>
            <person name="Ranganathan S."/>
            <person name="Rabelo E.M."/>
            <person name="Wilson R.K."/>
            <person name="Felgner P.L."/>
            <person name="Bethony J."/>
            <person name="Hawdon J.M."/>
            <person name="Gasser R.B."/>
            <person name="Loukas A."/>
            <person name="Mitreva M."/>
        </authorList>
    </citation>
    <scope>NUCLEOTIDE SEQUENCE [LARGE SCALE GENOMIC DNA]</scope>
</reference>
<dbReference type="GO" id="GO:0016020">
    <property type="term" value="C:membrane"/>
    <property type="evidence" value="ECO:0007669"/>
    <property type="project" value="UniProtKB-SubCell"/>
</dbReference>
<gene>
    <name evidence="7" type="ORF">NECAME_19142</name>
</gene>
<evidence type="ECO:0000313" key="8">
    <source>
        <dbReference type="Proteomes" id="UP000053676"/>
    </source>
</evidence>
<evidence type="ECO:0000256" key="1">
    <source>
        <dbReference type="ARBA" id="ARBA00004141"/>
    </source>
</evidence>
<dbReference type="OrthoDB" id="426527at2759"/>
<organism evidence="7 8">
    <name type="scientific">Necator americanus</name>
    <name type="common">Human hookworm</name>
    <dbReference type="NCBI Taxonomy" id="51031"/>
    <lineage>
        <taxon>Eukaryota</taxon>
        <taxon>Metazoa</taxon>
        <taxon>Ecdysozoa</taxon>
        <taxon>Nematoda</taxon>
        <taxon>Chromadorea</taxon>
        <taxon>Rhabditida</taxon>
        <taxon>Rhabditina</taxon>
        <taxon>Rhabditomorpha</taxon>
        <taxon>Strongyloidea</taxon>
        <taxon>Ancylostomatidae</taxon>
        <taxon>Bunostominae</taxon>
        <taxon>Necator</taxon>
    </lineage>
</organism>
<evidence type="ECO:0000256" key="3">
    <source>
        <dbReference type="ARBA" id="ARBA00022692"/>
    </source>
</evidence>
<dbReference type="InterPro" id="IPR012435">
    <property type="entry name" value="TMEM144"/>
</dbReference>
<dbReference type="PANTHER" id="PTHR16119:SF13">
    <property type="entry name" value="TRANSMEMBRANE PROTEIN 144 HOMOLOG"/>
    <property type="match status" value="1"/>
</dbReference>
<sequence>MQQDIVVGIAAAVVSAITYGSTWVPVRWFDTGDGNALTIYIMDGIGMAVGSLLWNTITCVVGWAVTRFGLLWNPQQLPHDNILNFIGVVVVCVG</sequence>
<comment type="subcellular location">
    <subcellularLocation>
        <location evidence="1">Membrane</location>
        <topology evidence="1">Multi-pass membrane protein</topology>
    </subcellularLocation>
</comment>